<name>A0ABP7WVJ6_9GAMM</name>
<evidence type="ECO:0000313" key="3">
    <source>
        <dbReference type="EMBL" id="GAA4097913.1"/>
    </source>
</evidence>
<dbReference type="PIRSF" id="PIRSF016184">
    <property type="entry name" value="PhzC_PhzF"/>
    <property type="match status" value="1"/>
</dbReference>
<evidence type="ECO:0000256" key="2">
    <source>
        <dbReference type="ARBA" id="ARBA00023235"/>
    </source>
</evidence>
<dbReference type="NCBIfam" id="TIGR00654">
    <property type="entry name" value="PhzF_family"/>
    <property type="match status" value="1"/>
</dbReference>
<dbReference type="Gene3D" id="3.10.310.10">
    <property type="entry name" value="Diaminopimelate Epimerase, Chain A, domain 1"/>
    <property type="match status" value="2"/>
</dbReference>
<dbReference type="RefSeq" id="WP_344936114.1">
    <property type="nucleotide sequence ID" value="NZ_BAABDM010000004.1"/>
</dbReference>
<evidence type="ECO:0000256" key="1">
    <source>
        <dbReference type="ARBA" id="ARBA00008270"/>
    </source>
</evidence>
<sequence length="262" mass="27645">MKYFIVDAFSAARFGGNPAAVCLLDAALPDVDMQLIAAEFNLSETAYLQQLGEGYYSLRWFTPTTEVKLCGHATLAAAHALWAQWGIKLDSLRFATRSGELLANRVANGITLAFPLAPISSCSDQERVALRHLAGGANAVCRAGEDLLIELQDEAAVQNFIPNFTAIAALPARGLIVTAAANAETDANFVSRFFGPAAGIDEDPVTGSAHCALAPYWSNKLGLIEMHGRQLSARGGKVGVAIIGDKVLLSGQAVTVMAGEIL</sequence>
<dbReference type="PANTHER" id="PTHR13774">
    <property type="entry name" value="PHENAZINE BIOSYNTHESIS PROTEIN"/>
    <property type="match status" value="1"/>
</dbReference>
<organism evidence="3 4">
    <name type="scientific">Zhongshania borealis</name>
    <dbReference type="NCBI Taxonomy" id="889488"/>
    <lineage>
        <taxon>Bacteria</taxon>
        <taxon>Pseudomonadati</taxon>
        <taxon>Pseudomonadota</taxon>
        <taxon>Gammaproteobacteria</taxon>
        <taxon>Cellvibrionales</taxon>
        <taxon>Spongiibacteraceae</taxon>
        <taxon>Zhongshania</taxon>
    </lineage>
</organism>
<dbReference type="Proteomes" id="UP001500392">
    <property type="component" value="Unassembled WGS sequence"/>
</dbReference>
<evidence type="ECO:0000313" key="4">
    <source>
        <dbReference type="Proteomes" id="UP001500392"/>
    </source>
</evidence>
<proteinExistence type="inferred from homology"/>
<gene>
    <name evidence="3" type="ORF">GCM10022414_23360</name>
</gene>
<dbReference type="Pfam" id="PF02567">
    <property type="entry name" value="PhzC-PhzF"/>
    <property type="match status" value="1"/>
</dbReference>
<comment type="similarity">
    <text evidence="1">Belongs to the PhzF family.</text>
</comment>
<dbReference type="EMBL" id="BAABDM010000004">
    <property type="protein sequence ID" value="GAA4097913.1"/>
    <property type="molecule type" value="Genomic_DNA"/>
</dbReference>
<comment type="caution">
    <text evidence="3">The sequence shown here is derived from an EMBL/GenBank/DDBJ whole genome shotgun (WGS) entry which is preliminary data.</text>
</comment>
<accession>A0ABP7WVJ6</accession>
<dbReference type="PANTHER" id="PTHR13774:SF17">
    <property type="entry name" value="PHENAZINE BIOSYNTHESIS-LIKE DOMAIN-CONTAINING PROTEIN"/>
    <property type="match status" value="1"/>
</dbReference>
<keyword evidence="2" id="KW-0413">Isomerase</keyword>
<keyword evidence="4" id="KW-1185">Reference proteome</keyword>
<dbReference type="SUPFAM" id="SSF54506">
    <property type="entry name" value="Diaminopimelate epimerase-like"/>
    <property type="match status" value="1"/>
</dbReference>
<reference evidence="4" key="1">
    <citation type="journal article" date="2019" name="Int. J. Syst. Evol. Microbiol.">
        <title>The Global Catalogue of Microorganisms (GCM) 10K type strain sequencing project: providing services to taxonomists for standard genome sequencing and annotation.</title>
        <authorList>
            <consortium name="The Broad Institute Genomics Platform"/>
            <consortium name="The Broad Institute Genome Sequencing Center for Infectious Disease"/>
            <person name="Wu L."/>
            <person name="Ma J."/>
        </authorList>
    </citation>
    <scope>NUCLEOTIDE SEQUENCE [LARGE SCALE GENOMIC DNA]</scope>
    <source>
        <strain evidence="4">JCM 17304</strain>
    </source>
</reference>
<protein>
    <submittedName>
        <fullName evidence="3">PhzF family phenazine biosynthesis protein</fullName>
    </submittedName>
</protein>
<dbReference type="InterPro" id="IPR003719">
    <property type="entry name" value="Phenazine_PhzF-like"/>
</dbReference>